<feature type="transmembrane region" description="Helical" evidence="7">
    <location>
        <begin position="393"/>
        <end position="413"/>
    </location>
</feature>
<feature type="region of interest" description="Disordered" evidence="6">
    <location>
        <begin position="468"/>
        <end position="487"/>
    </location>
</feature>
<dbReference type="OrthoDB" id="2985014at2759"/>
<comment type="subcellular location">
    <subcellularLocation>
        <location evidence="1">Membrane</location>
        <topology evidence="1">Multi-pass membrane protein</topology>
    </subcellularLocation>
</comment>
<dbReference type="Proteomes" id="UP000761534">
    <property type="component" value="Unassembled WGS sequence"/>
</dbReference>
<evidence type="ECO:0000256" key="3">
    <source>
        <dbReference type="ARBA" id="ARBA00022692"/>
    </source>
</evidence>
<evidence type="ECO:0000256" key="4">
    <source>
        <dbReference type="ARBA" id="ARBA00022989"/>
    </source>
</evidence>
<sequence length="487" mass="54361">MSEKESVDTETVVLSKEAEEAINYSYTEAEERKVLRKLDLNVVSYVSSLYLLAFLDRGNIGNANTAGMSEDLGISDHQYQWFLTIFYISYIIFEFCVLLWKIFPPRYYAPTMVISWGIVSTCCAAVVNWSGMMALRFFLGLFEAAFGPGVPYYLTFFYYRHEIAWRIGIFMSVAPIASAFSGALAYGITKHELAIESWRVLFLVEGLPTVFVGIIGYFCLPNGPKECYFLNEHEKNILISRMAKQIGKTERSHKMNWSENAKAIIDPKNLFPMCMYFGINVSFASLPVFLPAILKGMGYSSIDAQGLTAPPYIFTAIMDLLAAWFSDKIMQRGLCITALASTSAAGFLILALCSVTGVKYFAVFLAAGGIFPCVALTLSWLSNNQGSESKRGIGIVITMLIGQCGPVLGTRIFPESEAPYYQKGFYISFAMSAMVAFCSICLRIYLMFQNHKLDEKHGKIQDQTANLNSSDQTLSDGSENPNFRYVL</sequence>
<feature type="transmembrane region" description="Helical" evidence="7">
    <location>
        <begin position="358"/>
        <end position="381"/>
    </location>
</feature>
<dbReference type="Pfam" id="PF07690">
    <property type="entry name" value="MFS_1"/>
    <property type="match status" value="1"/>
</dbReference>
<feature type="transmembrane region" description="Helical" evidence="7">
    <location>
        <begin position="133"/>
        <end position="155"/>
    </location>
</feature>
<dbReference type="PANTHER" id="PTHR43791:SF36">
    <property type="entry name" value="TRANSPORTER, PUTATIVE (AFU_ORTHOLOGUE AFUA_6G08340)-RELATED"/>
    <property type="match status" value="1"/>
</dbReference>
<reference evidence="8" key="1">
    <citation type="journal article" date="2019" name="G3 (Bethesda)">
        <title>Genome Assemblies of Two Rare Opportunistic Yeast Pathogens: Diutina rugosa (syn. Candida rugosa) and Trichomonascus ciferrii (syn. Candida ciferrii).</title>
        <authorList>
            <person name="Mixao V."/>
            <person name="Saus E."/>
            <person name="Hansen A.P."/>
            <person name="Lass-Florl C."/>
            <person name="Gabaldon T."/>
        </authorList>
    </citation>
    <scope>NUCLEOTIDE SEQUENCE</scope>
    <source>
        <strain evidence="8">CBS 4856</strain>
    </source>
</reference>
<feature type="compositionally biased region" description="Polar residues" evidence="6">
    <location>
        <begin position="468"/>
        <end position="481"/>
    </location>
</feature>
<dbReference type="InterPro" id="IPR011701">
    <property type="entry name" value="MFS"/>
</dbReference>
<dbReference type="GO" id="GO:0022857">
    <property type="term" value="F:transmembrane transporter activity"/>
    <property type="evidence" value="ECO:0007669"/>
    <property type="project" value="InterPro"/>
</dbReference>
<evidence type="ECO:0000256" key="6">
    <source>
        <dbReference type="SAM" id="MobiDB-lite"/>
    </source>
</evidence>
<evidence type="ECO:0000313" key="8">
    <source>
        <dbReference type="EMBL" id="KAA8916496.1"/>
    </source>
</evidence>
<keyword evidence="4 7" id="KW-1133">Transmembrane helix</keyword>
<feature type="transmembrane region" description="Helical" evidence="7">
    <location>
        <begin position="200"/>
        <end position="220"/>
    </location>
</feature>
<evidence type="ECO:0000256" key="1">
    <source>
        <dbReference type="ARBA" id="ARBA00004141"/>
    </source>
</evidence>
<dbReference type="FunFam" id="1.20.1250.20:FF:000013">
    <property type="entry name" value="MFS general substrate transporter"/>
    <property type="match status" value="1"/>
</dbReference>
<dbReference type="Gene3D" id="1.20.1250.20">
    <property type="entry name" value="MFS general substrate transporter like domains"/>
    <property type="match status" value="2"/>
</dbReference>
<feature type="transmembrane region" description="Helical" evidence="7">
    <location>
        <begin position="270"/>
        <end position="289"/>
    </location>
</feature>
<feature type="transmembrane region" description="Helical" evidence="7">
    <location>
        <begin position="167"/>
        <end position="188"/>
    </location>
</feature>
<feature type="transmembrane region" description="Helical" evidence="7">
    <location>
        <begin position="309"/>
        <end position="326"/>
    </location>
</feature>
<keyword evidence="3 7" id="KW-0812">Transmembrane</keyword>
<dbReference type="VEuPathDB" id="FungiDB:TRICI_001359"/>
<comment type="caution">
    <text evidence="8">The sequence shown here is derived from an EMBL/GenBank/DDBJ whole genome shotgun (WGS) entry which is preliminary data.</text>
</comment>
<proteinExistence type="predicted"/>
<feature type="transmembrane region" description="Helical" evidence="7">
    <location>
        <begin position="333"/>
        <end position="352"/>
    </location>
</feature>
<protein>
    <recommendedName>
        <fullName evidence="10">Major facilitator superfamily (MFS) profile domain-containing protein</fullName>
    </recommendedName>
</protein>
<feature type="transmembrane region" description="Helical" evidence="7">
    <location>
        <begin position="425"/>
        <end position="446"/>
    </location>
</feature>
<feature type="transmembrane region" description="Helical" evidence="7">
    <location>
        <begin position="80"/>
        <end position="100"/>
    </location>
</feature>
<keyword evidence="2" id="KW-0813">Transport</keyword>
<name>A0A642VB15_9ASCO</name>
<keyword evidence="9" id="KW-1185">Reference proteome</keyword>
<gene>
    <name evidence="8" type="ORF">TRICI_001359</name>
</gene>
<dbReference type="EMBL" id="SWFS01000097">
    <property type="protein sequence ID" value="KAA8916496.1"/>
    <property type="molecule type" value="Genomic_DNA"/>
</dbReference>
<dbReference type="AlphaFoldDB" id="A0A642VB15"/>
<evidence type="ECO:0008006" key="10">
    <source>
        <dbReference type="Google" id="ProtNLM"/>
    </source>
</evidence>
<dbReference type="InterPro" id="IPR036259">
    <property type="entry name" value="MFS_trans_sf"/>
</dbReference>
<dbReference type="GO" id="GO:0016020">
    <property type="term" value="C:membrane"/>
    <property type="evidence" value="ECO:0007669"/>
    <property type="project" value="UniProtKB-SubCell"/>
</dbReference>
<accession>A0A642VB15</accession>
<keyword evidence="5 7" id="KW-0472">Membrane</keyword>
<feature type="transmembrane region" description="Helical" evidence="7">
    <location>
        <begin position="107"/>
        <end position="127"/>
    </location>
</feature>
<evidence type="ECO:0000256" key="2">
    <source>
        <dbReference type="ARBA" id="ARBA00022448"/>
    </source>
</evidence>
<evidence type="ECO:0000256" key="7">
    <source>
        <dbReference type="SAM" id="Phobius"/>
    </source>
</evidence>
<dbReference type="SUPFAM" id="SSF103473">
    <property type="entry name" value="MFS general substrate transporter"/>
    <property type="match status" value="1"/>
</dbReference>
<dbReference type="PANTHER" id="PTHR43791">
    <property type="entry name" value="PERMEASE-RELATED"/>
    <property type="match status" value="1"/>
</dbReference>
<organism evidence="8 9">
    <name type="scientific">Trichomonascus ciferrii</name>
    <dbReference type="NCBI Taxonomy" id="44093"/>
    <lineage>
        <taxon>Eukaryota</taxon>
        <taxon>Fungi</taxon>
        <taxon>Dikarya</taxon>
        <taxon>Ascomycota</taxon>
        <taxon>Saccharomycotina</taxon>
        <taxon>Dipodascomycetes</taxon>
        <taxon>Dipodascales</taxon>
        <taxon>Trichomonascaceae</taxon>
        <taxon>Trichomonascus</taxon>
        <taxon>Trichomonascus ciferrii complex</taxon>
    </lineage>
</organism>
<evidence type="ECO:0000256" key="5">
    <source>
        <dbReference type="ARBA" id="ARBA00023136"/>
    </source>
</evidence>
<dbReference type="FunFam" id="1.20.1250.20:FF:000018">
    <property type="entry name" value="MFS transporter permease"/>
    <property type="match status" value="1"/>
</dbReference>
<evidence type="ECO:0000313" key="9">
    <source>
        <dbReference type="Proteomes" id="UP000761534"/>
    </source>
</evidence>